<organism evidence="2 3">
    <name type="scientific">Brachionus calyciflorus</name>
    <dbReference type="NCBI Taxonomy" id="104777"/>
    <lineage>
        <taxon>Eukaryota</taxon>
        <taxon>Metazoa</taxon>
        <taxon>Spiralia</taxon>
        <taxon>Gnathifera</taxon>
        <taxon>Rotifera</taxon>
        <taxon>Eurotatoria</taxon>
        <taxon>Monogononta</taxon>
        <taxon>Pseudotrocha</taxon>
        <taxon>Ploima</taxon>
        <taxon>Brachionidae</taxon>
        <taxon>Brachionus</taxon>
    </lineage>
</organism>
<dbReference type="PANTHER" id="PTHR16231">
    <property type="entry name" value="COMM DOMAIN-CONTAINING PROTEIN 4-8 FAMILY MEMBER"/>
    <property type="match status" value="1"/>
</dbReference>
<name>A0A813R1A7_9BILA</name>
<feature type="domain" description="COMM" evidence="1">
    <location>
        <begin position="131"/>
        <end position="202"/>
    </location>
</feature>
<dbReference type="Pfam" id="PF21672">
    <property type="entry name" value="COMM_HN"/>
    <property type="match status" value="1"/>
</dbReference>
<dbReference type="AlphaFoldDB" id="A0A813R1A7"/>
<reference evidence="2" key="1">
    <citation type="submission" date="2021-02" db="EMBL/GenBank/DDBJ databases">
        <authorList>
            <person name="Nowell W R."/>
        </authorList>
    </citation>
    <scope>NUCLEOTIDE SEQUENCE</scope>
    <source>
        <strain evidence="2">Ploen Becks lab</strain>
    </source>
</reference>
<protein>
    <recommendedName>
        <fullName evidence="1">COMM domain-containing protein</fullName>
    </recommendedName>
</protein>
<evidence type="ECO:0000313" key="2">
    <source>
        <dbReference type="EMBL" id="CAF0776949.1"/>
    </source>
</evidence>
<comment type="caution">
    <text evidence="2">The sequence shown here is derived from an EMBL/GenBank/DDBJ whole genome shotgun (WGS) entry which is preliminary data.</text>
</comment>
<evidence type="ECO:0000313" key="3">
    <source>
        <dbReference type="Proteomes" id="UP000663879"/>
    </source>
</evidence>
<dbReference type="Pfam" id="PF07258">
    <property type="entry name" value="COMM_domain"/>
    <property type="match status" value="1"/>
</dbReference>
<evidence type="ECO:0000259" key="1">
    <source>
        <dbReference type="PROSITE" id="PS51269"/>
    </source>
</evidence>
<dbReference type="OrthoDB" id="284322at2759"/>
<dbReference type="PANTHER" id="PTHR16231:SF4">
    <property type="entry name" value="COMM DOMAIN-CONTAINING PROTEIN 4"/>
    <property type="match status" value="1"/>
</dbReference>
<gene>
    <name evidence="2" type="ORF">OXX778_LOCUS5252</name>
</gene>
<dbReference type="Proteomes" id="UP000663879">
    <property type="component" value="Unassembled WGS sequence"/>
</dbReference>
<accession>A0A813R1A7</accession>
<dbReference type="InterPro" id="IPR017920">
    <property type="entry name" value="COMM"/>
</dbReference>
<keyword evidence="3" id="KW-1185">Reference proteome</keyword>
<proteinExistence type="predicted"/>
<sequence>MKFRFCGDLDCPDWVLAEIATISKISSIKARQLASLVAQSIVTNEQLENEKLEKLANDSKLEINDIKACVALIEFVLKCSTKHSCNGETLSSELQQLGLPKEHSTSICKVFDDNQTKLETCLKDASLKLNSLEEVSWRVDYIFSSSLLNKICEPMANLKFRINNIENVHNPLESFTITLDSTKLKLLLHELRQVRNLMDHYEARIQYE</sequence>
<dbReference type="EMBL" id="CAJNOC010000561">
    <property type="protein sequence ID" value="CAF0776949.1"/>
    <property type="molecule type" value="Genomic_DNA"/>
</dbReference>
<dbReference type="PROSITE" id="PS51269">
    <property type="entry name" value="COMM"/>
    <property type="match status" value="1"/>
</dbReference>
<dbReference type="InterPro" id="IPR047155">
    <property type="entry name" value="COMMD4/6/7/8"/>
</dbReference>